<evidence type="ECO:0000256" key="4">
    <source>
        <dbReference type="ARBA" id="ARBA00023242"/>
    </source>
</evidence>
<dbReference type="GO" id="GO:0046983">
    <property type="term" value="F:protein dimerization activity"/>
    <property type="evidence" value="ECO:0007669"/>
    <property type="project" value="InterPro"/>
</dbReference>
<keyword evidence="3" id="KW-0804">Transcription</keyword>
<feature type="domain" description="BHLH" evidence="6">
    <location>
        <begin position="27"/>
        <end position="76"/>
    </location>
</feature>
<evidence type="ECO:0000259" key="6">
    <source>
        <dbReference type="PROSITE" id="PS50888"/>
    </source>
</evidence>
<reference evidence="7" key="1">
    <citation type="submission" date="2021-01" db="EMBL/GenBank/DDBJ databases">
        <authorList>
            <person name="Lovell J.T."/>
            <person name="Bentley N."/>
            <person name="Bhattarai G."/>
            <person name="Jenkins J.W."/>
            <person name="Sreedasyam A."/>
            <person name="Alarcon Y."/>
            <person name="Bock C."/>
            <person name="Boston L."/>
            <person name="Carlson J."/>
            <person name="Cervantes K."/>
            <person name="Clermont K."/>
            <person name="Krom N."/>
            <person name="Kubenka K."/>
            <person name="Mamidi S."/>
            <person name="Mattison C."/>
            <person name="Monteros M."/>
            <person name="Pisani C."/>
            <person name="Plott C."/>
            <person name="Rajasekar S."/>
            <person name="Rhein H.S."/>
            <person name="Rohla C."/>
            <person name="Song M."/>
            <person name="Hilaire R.S."/>
            <person name="Shu S."/>
            <person name="Wells L."/>
            <person name="Wang X."/>
            <person name="Webber J."/>
            <person name="Heerema R.J."/>
            <person name="Klein P."/>
            <person name="Conner P."/>
            <person name="Grauke L."/>
            <person name="Grimwood J."/>
            <person name="Schmutz J."/>
            <person name="Randall J.J."/>
        </authorList>
    </citation>
    <scope>NUCLEOTIDE SEQUENCE</scope>
    <source>
        <tissue evidence="7">Leaf</tissue>
    </source>
</reference>
<evidence type="ECO:0000256" key="5">
    <source>
        <dbReference type="SAM" id="MobiDB-lite"/>
    </source>
</evidence>
<evidence type="ECO:0000256" key="2">
    <source>
        <dbReference type="ARBA" id="ARBA00023015"/>
    </source>
</evidence>
<dbReference type="OrthoDB" id="1363133at2759"/>
<comment type="caution">
    <text evidence="7">The sequence shown here is derived from an EMBL/GenBank/DDBJ whole genome shotgun (WGS) entry which is preliminary data.</text>
</comment>
<gene>
    <name evidence="7" type="ORF">I3842_11G029600</name>
</gene>
<dbReference type="AlphaFoldDB" id="A0A922DLB1"/>
<organism evidence="7 8">
    <name type="scientific">Carya illinoinensis</name>
    <name type="common">Pecan</name>
    <dbReference type="NCBI Taxonomy" id="32201"/>
    <lineage>
        <taxon>Eukaryota</taxon>
        <taxon>Viridiplantae</taxon>
        <taxon>Streptophyta</taxon>
        <taxon>Embryophyta</taxon>
        <taxon>Tracheophyta</taxon>
        <taxon>Spermatophyta</taxon>
        <taxon>Magnoliopsida</taxon>
        <taxon>eudicotyledons</taxon>
        <taxon>Gunneridae</taxon>
        <taxon>Pentapetalae</taxon>
        <taxon>rosids</taxon>
        <taxon>fabids</taxon>
        <taxon>Fagales</taxon>
        <taxon>Juglandaceae</taxon>
        <taxon>Carya</taxon>
    </lineage>
</organism>
<dbReference type="InterPro" id="IPR044660">
    <property type="entry name" value="IBH1-like"/>
</dbReference>
<sequence length="92" mass="10727">MALGPSCRHLCNQLKVKDGEMFGVKLRRRGRRRRRRRRRQGEVGKKVQKLQRIVPGGHVLQADNLLLQTANYILNLRLQVHVLKSVLSLHEQ</sequence>
<dbReference type="EMBL" id="CM031835">
    <property type="protein sequence ID" value="KAG6686626.1"/>
    <property type="molecule type" value="Genomic_DNA"/>
</dbReference>
<proteinExistence type="predicted"/>
<comment type="subcellular location">
    <subcellularLocation>
        <location evidence="1">Nucleus</location>
    </subcellularLocation>
</comment>
<protein>
    <recommendedName>
        <fullName evidence="6">BHLH domain-containing protein</fullName>
    </recommendedName>
</protein>
<dbReference type="InterPro" id="IPR011598">
    <property type="entry name" value="bHLH_dom"/>
</dbReference>
<evidence type="ECO:0000313" key="7">
    <source>
        <dbReference type="EMBL" id="KAG6686626.1"/>
    </source>
</evidence>
<keyword evidence="2" id="KW-0805">Transcription regulation</keyword>
<dbReference type="InterPro" id="IPR036638">
    <property type="entry name" value="HLH_DNA-bd_sf"/>
</dbReference>
<evidence type="ECO:0000313" key="8">
    <source>
        <dbReference type="Proteomes" id="UP000811246"/>
    </source>
</evidence>
<evidence type="ECO:0000256" key="3">
    <source>
        <dbReference type="ARBA" id="ARBA00023163"/>
    </source>
</evidence>
<evidence type="ECO:0000256" key="1">
    <source>
        <dbReference type="ARBA" id="ARBA00004123"/>
    </source>
</evidence>
<dbReference type="PANTHER" id="PTHR33124:SF9">
    <property type="entry name" value="TRANSCRIPTION FACTOR"/>
    <property type="match status" value="1"/>
</dbReference>
<dbReference type="PROSITE" id="PS50888">
    <property type="entry name" value="BHLH"/>
    <property type="match status" value="1"/>
</dbReference>
<keyword evidence="4" id="KW-0539">Nucleus</keyword>
<dbReference type="PANTHER" id="PTHR33124">
    <property type="entry name" value="TRANSCRIPTION FACTOR IBH1-LIKE 1"/>
    <property type="match status" value="1"/>
</dbReference>
<dbReference type="SUPFAM" id="SSF47459">
    <property type="entry name" value="HLH, helix-loop-helix DNA-binding domain"/>
    <property type="match status" value="1"/>
</dbReference>
<dbReference type="GO" id="GO:0005634">
    <property type="term" value="C:nucleus"/>
    <property type="evidence" value="ECO:0007669"/>
    <property type="project" value="UniProtKB-SubCell"/>
</dbReference>
<dbReference type="GO" id="GO:0006355">
    <property type="term" value="P:regulation of DNA-templated transcription"/>
    <property type="evidence" value="ECO:0007669"/>
    <property type="project" value="InterPro"/>
</dbReference>
<dbReference type="Proteomes" id="UP000811246">
    <property type="component" value="Chromosome 11"/>
</dbReference>
<feature type="compositionally biased region" description="Basic residues" evidence="5">
    <location>
        <begin position="26"/>
        <end position="39"/>
    </location>
</feature>
<name>A0A922DLB1_CARIL</name>
<feature type="region of interest" description="Disordered" evidence="5">
    <location>
        <begin position="26"/>
        <end position="47"/>
    </location>
</feature>
<accession>A0A922DLB1</accession>